<feature type="domain" description="CCT" evidence="5">
    <location>
        <begin position="390"/>
        <end position="432"/>
    </location>
</feature>
<dbReference type="GO" id="GO:0003700">
    <property type="term" value="F:DNA-binding transcription factor activity"/>
    <property type="evidence" value="ECO:0007669"/>
    <property type="project" value="TreeGrafter"/>
</dbReference>
<dbReference type="Proteomes" id="UP000708148">
    <property type="component" value="Unassembled WGS sequence"/>
</dbReference>
<dbReference type="PANTHER" id="PTHR31319:SF114">
    <property type="entry name" value="OS12G0262400 PROTEIN"/>
    <property type="match status" value="1"/>
</dbReference>
<feature type="region of interest" description="Disordered" evidence="4">
    <location>
        <begin position="93"/>
        <end position="183"/>
    </location>
</feature>
<evidence type="ECO:0000256" key="4">
    <source>
        <dbReference type="SAM" id="MobiDB-lite"/>
    </source>
</evidence>
<dbReference type="OrthoDB" id="153872at2759"/>
<dbReference type="GO" id="GO:0005634">
    <property type="term" value="C:nucleus"/>
    <property type="evidence" value="ECO:0007669"/>
    <property type="project" value="UniProtKB-SubCell"/>
</dbReference>
<evidence type="ECO:0000256" key="3">
    <source>
        <dbReference type="PROSITE-ProRule" id="PRU00357"/>
    </source>
</evidence>
<evidence type="ECO:0000313" key="6">
    <source>
        <dbReference type="EMBL" id="CAD7705041.1"/>
    </source>
</evidence>
<feature type="region of interest" description="Disordered" evidence="4">
    <location>
        <begin position="321"/>
        <end position="358"/>
    </location>
</feature>
<evidence type="ECO:0000256" key="1">
    <source>
        <dbReference type="ARBA" id="ARBA00004123"/>
    </source>
</evidence>
<comment type="caution">
    <text evidence="6">The sequence shown here is derived from an EMBL/GenBank/DDBJ whole genome shotgun (WGS) entry which is preliminary data.</text>
</comment>
<dbReference type="PANTHER" id="PTHR31319">
    <property type="entry name" value="ZINC FINGER PROTEIN CONSTANS-LIKE 4"/>
    <property type="match status" value="1"/>
</dbReference>
<accession>A0A8S1JDE0</accession>
<name>A0A8S1JDE0_9CHLO</name>
<proteinExistence type="predicted"/>
<sequence length="491" mass="51285">MASPEPLADWLDSSLTDELLASVDLGGPLSADENNLLFSLFNDSGGACASSFAALEDDMFENVDDKKVVLVSAAAAGLRGPQGKLKHAFSTGDLQALSPSSPTDDTTLVPTPSLESVPECSAFNPGPMQAPGASPSSPPAPAPLNLTDLSTDDLERELSRRRAGVKSESSESDTPTSPAVPAGSAGAVHPVYVPAPSPLHPAGFAGMYMGPPGLPQGPAGMHPGAMVPATAMGTLGTIARGPIPAVAMAQMQPAMPCHPSMAKAMAPGGFFVQDSSFMMSGMPTQQGVLQTVAQQQPSSSSTAVSMPMSGLPSILQHTFLSQPMSSTPSSGVFPMPPPGTAPTGDESPSRVLRKSQSTPVLSSLNAAVAAAGAEASGDAQKIGRLTVEERRRKVLRYRQKRHERKFEKRVTYQCRKTLADSRPRVRGRFARNDDSNAVMPHQTKKALATVKSGEGGGGLDEIMDIQMDCQREGLGMRQVTPPAFLDCWRAC</sequence>
<evidence type="ECO:0000259" key="5">
    <source>
        <dbReference type="PROSITE" id="PS51017"/>
    </source>
</evidence>
<evidence type="ECO:0000313" key="7">
    <source>
        <dbReference type="Proteomes" id="UP000708148"/>
    </source>
</evidence>
<dbReference type="Pfam" id="PF06203">
    <property type="entry name" value="CCT"/>
    <property type="match status" value="1"/>
</dbReference>
<organism evidence="6 7">
    <name type="scientific">Ostreobium quekettii</name>
    <dbReference type="NCBI Taxonomy" id="121088"/>
    <lineage>
        <taxon>Eukaryota</taxon>
        <taxon>Viridiplantae</taxon>
        <taxon>Chlorophyta</taxon>
        <taxon>core chlorophytes</taxon>
        <taxon>Ulvophyceae</taxon>
        <taxon>TCBD clade</taxon>
        <taxon>Bryopsidales</taxon>
        <taxon>Ostreobineae</taxon>
        <taxon>Ostreobiaceae</taxon>
        <taxon>Ostreobium</taxon>
    </lineage>
</organism>
<feature type="compositionally biased region" description="Polar residues" evidence="4">
    <location>
        <begin position="321"/>
        <end position="330"/>
    </location>
</feature>
<gene>
    <name evidence="6" type="ORF">OSTQU699_LOCUS10396</name>
</gene>
<evidence type="ECO:0000256" key="2">
    <source>
        <dbReference type="ARBA" id="ARBA00023242"/>
    </source>
</evidence>
<reference evidence="6" key="1">
    <citation type="submission" date="2020-12" db="EMBL/GenBank/DDBJ databases">
        <authorList>
            <person name="Iha C."/>
        </authorList>
    </citation>
    <scope>NUCLEOTIDE SEQUENCE</scope>
</reference>
<dbReference type="AlphaFoldDB" id="A0A8S1JDE0"/>
<dbReference type="InterPro" id="IPR010402">
    <property type="entry name" value="CCT_domain"/>
</dbReference>
<keyword evidence="2 3" id="KW-0539">Nucleus</keyword>
<feature type="compositionally biased region" description="Polar residues" evidence="4">
    <location>
        <begin position="97"/>
        <end position="114"/>
    </location>
</feature>
<dbReference type="PROSITE" id="PS51017">
    <property type="entry name" value="CCT"/>
    <property type="match status" value="1"/>
</dbReference>
<keyword evidence="7" id="KW-1185">Reference proteome</keyword>
<dbReference type="InterPro" id="IPR045281">
    <property type="entry name" value="CONSTANS-like"/>
</dbReference>
<protein>
    <recommendedName>
        <fullName evidence="5">CCT domain-containing protein</fullName>
    </recommendedName>
</protein>
<comment type="subcellular location">
    <subcellularLocation>
        <location evidence="1 3">Nucleus</location>
    </subcellularLocation>
</comment>
<feature type="compositionally biased region" description="Low complexity" evidence="4">
    <location>
        <begin position="125"/>
        <end position="135"/>
    </location>
</feature>
<dbReference type="EMBL" id="CAJHUC010003003">
    <property type="protein sequence ID" value="CAD7705041.1"/>
    <property type="molecule type" value="Genomic_DNA"/>
</dbReference>